<dbReference type="AlphaFoldDB" id="A0A0M2PUU6"/>
<dbReference type="eggNOG" id="COG1750">
    <property type="taxonomic scope" value="Bacteria"/>
</dbReference>
<accession>A0A0M2PUU6</accession>
<feature type="transmembrane region" description="Helical" evidence="1">
    <location>
        <begin position="109"/>
        <end position="129"/>
    </location>
</feature>
<sequence length="332" mass="36435">MASRKPSPPAHPWFILWFLALWTRIQTVLRWTIATPGWLGRWVLRGGQGAIEAGLRPYLHSVRQTRQRQRERRRRWWRKNGPLKPIDQLLGLWGIRPVEWRRWLKRSSLFLFTCVFTLLFTGILGWFLLPAGAADPGNVVFVKRITAVNTTDITGFVEDATTNDNEPDWPSPNTTYLRGEIGNTGLPNGGVQPGDELEYTIYFLSNGGSDVRDVKFCDLIPANTTYVTGSMRLGYDATNTTLPDPSGTGTVLTDADDAPTDGAVFYAGGTTPPTICTNANANGGNDNDPSTNDTGAAFVQIVDAATPMPAATGAGTPISSYGFVRFRVKVVD</sequence>
<keyword evidence="3" id="KW-1185">Reference proteome</keyword>
<evidence type="ECO:0000256" key="1">
    <source>
        <dbReference type="SAM" id="Phobius"/>
    </source>
</evidence>
<dbReference type="OrthoDB" id="6074739at2"/>
<dbReference type="NCBIfam" id="TIGR01451">
    <property type="entry name" value="B_ant_repeat"/>
    <property type="match status" value="1"/>
</dbReference>
<reference evidence="2" key="1">
    <citation type="submission" date="2012-04" db="EMBL/GenBank/DDBJ databases">
        <authorList>
            <person name="Borisov I.G."/>
            <person name="Ivanikova N.V."/>
            <person name="Pinevich A.V."/>
        </authorList>
    </citation>
    <scope>NUCLEOTIDE SEQUENCE</scope>
    <source>
        <strain evidence="2">CALU 1027</strain>
    </source>
</reference>
<keyword evidence="1" id="KW-0812">Transmembrane</keyword>
<organism evidence="2 3">
    <name type="scientific">Prochlorothrix hollandica PCC 9006 = CALU 1027</name>
    <dbReference type="NCBI Taxonomy" id="317619"/>
    <lineage>
        <taxon>Bacteria</taxon>
        <taxon>Bacillati</taxon>
        <taxon>Cyanobacteriota</taxon>
        <taxon>Cyanophyceae</taxon>
        <taxon>Prochlorotrichales</taxon>
        <taxon>Prochlorotrichaceae</taxon>
        <taxon>Prochlorothrix</taxon>
    </lineage>
</organism>
<evidence type="ECO:0000313" key="2">
    <source>
        <dbReference type="EMBL" id="KKJ00281.1"/>
    </source>
</evidence>
<protein>
    <recommendedName>
        <fullName evidence="4">DUF11 domain-containing protein</fullName>
    </recommendedName>
</protein>
<dbReference type="Proteomes" id="UP000034681">
    <property type="component" value="Unassembled WGS sequence"/>
</dbReference>
<dbReference type="STRING" id="317619.GCA_000332315_01056"/>
<comment type="caution">
    <text evidence="2">The sequence shown here is derived from an EMBL/GenBank/DDBJ whole genome shotgun (WGS) entry which is preliminary data.</text>
</comment>
<keyword evidence="1" id="KW-0472">Membrane</keyword>
<dbReference type="RefSeq" id="WP_026099341.1">
    <property type="nucleotide sequence ID" value="NZ_KB235933.1"/>
</dbReference>
<evidence type="ECO:0000313" key="3">
    <source>
        <dbReference type="Proteomes" id="UP000034681"/>
    </source>
</evidence>
<gene>
    <name evidence="2" type="ORF">PROH_11390</name>
</gene>
<name>A0A0M2PUU6_PROHO</name>
<dbReference type="InterPro" id="IPR047589">
    <property type="entry name" value="DUF11_rpt"/>
</dbReference>
<keyword evidence="1" id="KW-1133">Transmembrane helix</keyword>
<proteinExistence type="predicted"/>
<dbReference type="EMBL" id="AJTX02000004">
    <property type="protein sequence ID" value="KKJ00281.1"/>
    <property type="molecule type" value="Genomic_DNA"/>
</dbReference>
<evidence type="ECO:0008006" key="4">
    <source>
        <dbReference type="Google" id="ProtNLM"/>
    </source>
</evidence>